<evidence type="ECO:0000256" key="1">
    <source>
        <dbReference type="ARBA" id="ARBA00023125"/>
    </source>
</evidence>
<dbReference type="InterPro" id="IPR011344">
    <property type="entry name" value="ssDNA-bd"/>
</dbReference>
<protein>
    <recommendedName>
        <fullName evidence="2 3">Single-stranded DNA-binding protein</fullName>
        <shortName evidence="2">SSB</shortName>
    </recommendedName>
</protein>
<sequence>MNSLRNKVQLIGNLGNDPEIVLLENGSKLAKFSLATNETYKNAEGEKVTDTQWHNIVVWGKTADIVESYLIKGKEVALEGKLVNRSYETKEGEKRYITEVKCHELLMLGK</sequence>
<dbReference type="Gene3D" id="2.40.50.140">
    <property type="entry name" value="Nucleic acid-binding proteins"/>
    <property type="match status" value="1"/>
</dbReference>
<comment type="caution">
    <text evidence="4">The sequence shown here is derived from an EMBL/GenBank/DDBJ whole genome shotgun (WGS) entry which is preliminary data.</text>
</comment>
<dbReference type="InterPro" id="IPR000424">
    <property type="entry name" value="Primosome_PriB/ssb"/>
</dbReference>
<dbReference type="GO" id="GO:0003677">
    <property type="term" value="F:DNA binding"/>
    <property type="evidence" value="ECO:0007669"/>
    <property type="project" value="UniProtKB-KW"/>
</dbReference>
<keyword evidence="5" id="KW-1185">Reference proteome</keyword>
<dbReference type="RefSeq" id="WP_249657750.1">
    <property type="nucleotide sequence ID" value="NZ_JAMFMA010000002.1"/>
</dbReference>
<evidence type="ECO:0000313" key="4">
    <source>
        <dbReference type="EMBL" id="MCL6274573.1"/>
    </source>
</evidence>
<dbReference type="InterPro" id="IPR012340">
    <property type="entry name" value="NA-bd_OB-fold"/>
</dbReference>
<comment type="subunit">
    <text evidence="2">Homotetramer.</text>
</comment>
<comment type="caution">
    <text evidence="2">Lacks conserved residue(s) required for the propagation of feature annotation.</text>
</comment>
<name>A0ABT0PVT2_9FLAO</name>
<dbReference type="PANTHER" id="PTHR10302">
    <property type="entry name" value="SINGLE-STRANDED DNA-BINDING PROTEIN"/>
    <property type="match status" value="1"/>
</dbReference>
<evidence type="ECO:0000256" key="2">
    <source>
        <dbReference type="HAMAP-Rule" id="MF_00984"/>
    </source>
</evidence>
<dbReference type="Proteomes" id="UP001203607">
    <property type="component" value="Unassembled WGS sequence"/>
</dbReference>
<accession>A0ABT0PVT2</accession>
<dbReference type="NCBIfam" id="TIGR00621">
    <property type="entry name" value="ssb"/>
    <property type="match status" value="1"/>
</dbReference>
<dbReference type="PROSITE" id="PS50935">
    <property type="entry name" value="SSB"/>
    <property type="match status" value="1"/>
</dbReference>
<dbReference type="PANTHER" id="PTHR10302:SF27">
    <property type="entry name" value="SINGLE-STRANDED DNA-BINDING PROTEIN"/>
    <property type="match status" value="1"/>
</dbReference>
<gene>
    <name evidence="4" type="primary">ssb</name>
    <name evidence="4" type="ORF">M3P19_11170</name>
</gene>
<organism evidence="4 5">
    <name type="scientific">Flagellimonas spongiicola</name>
    <dbReference type="NCBI Taxonomy" id="2942208"/>
    <lineage>
        <taxon>Bacteria</taxon>
        <taxon>Pseudomonadati</taxon>
        <taxon>Bacteroidota</taxon>
        <taxon>Flavobacteriia</taxon>
        <taxon>Flavobacteriales</taxon>
        <taxon>Flavobacteriaceae</taxon>
        <taxon>Flagellimonas</taxon>
    </lineage>
</organism>
<dbReference type="Pfam" id="PF00436">
    <property type="entry name" value="SSB"/>
    <property type="match status" value="1"/>
</dbReference>
<dbReference type="CDD" id="cd04496">
    <property type="entry name" value="SSB_OBF"/>
    <property type="match status" value="1"/>
</dbReference>
<keyword evidence="1 2" id="KW-0238">DNA-binding</keyword>
<reference evidence="4 5" key="1">
    <citation type="submission" date="2022-05" db="EMBL/GenBank/DDBJ databases">
        <authorList>
            <person name="Park J.-S."/>
        </authorList>
    </citation>
    <scope>NUCLEOTIDE SEQUENCE [LARGE SCALE GENOMIC DNA]</scope>
    <source>
        <strain evidence="4 5">2012CJ35-5</strain>
    </source>
</reference>
<dbReference type="HAMAP" id="MF_00984">
    <property type="entry name" value="SSB"/>
    <property type="match status" value="1"/>
</dbReference>
<evidence type="ECO:0000256" key="3">
    <source>
        <dbReference type="PIRNR" id="PIRNR002070"/>
    </source>
</evidence>
<dbReference type="EMBL" id="JAMFMA010000002">
    <property type="protein sequence ID" value="MCL6274573.1"/>
    <property type="molecule type" value="Genomic_DNA"/>
</dbReference>
<proteinExistence type="inferred from homology"/>
<dbReference type="PIRSF" id="PIRSF002070">
    <property type="entry name" value="SSB"/>
    <property type="match status" value="1"/>
</dbReference>
<dbReference type="SUPFAM" id="SSF50249">
    <property type="entry name" value="Nucleic acid-binding proteins"/>
    <property type="match status" value="1"/>
</dbReference>
<evidence type="ECO:0000313" key="5">
    <source>
        <dbReference type="Proteomes" id="UP001203607"/>
    </source>
</evidence>